<protein>
    <recommendedName>
        <fullName evidence="1">HNH nuclease domain-containing protein</fullName>
    </recommendedName>
</protein>
<dbReference type="Proteomes" id="UP001303647">
    <property type="component" value="Unassembled WGS sequence"/>
</dbReference>
<sequence>MEQAVATLGADGADKILAAAMANANAMFCFVDDISPTTEPVQSYITEIETRRALFDEAAPESSTASLVATPAAILHESGIPAPSGSVKRGEFSEKVKERDGHTCVFSGMSDPAAAHIFPFATSKSKKYGDLNEILTALWGSEKSMAWRRGFENADLTQSVQNGISMNHQIHFWFDHARFALKPLRETQEGIVVQWHWLKRSILKPLVHITPNHDILLQAGVTNQEWGDNLVAHRKSGVPIRTGQTFLLQANRPEDMPSWDLLEMQWNLLRVAAICGVADVTDDYYDDIDPEVLLARANDETVAARLRAILAEHEDNADQDGQGQRQSNRT</sequence>
<dbReference type="EMBL" id="MU857619">
    <property type="protein sequence ID" value="KAK4249859.1"/>
    <property type="molecule type" value="Genomic_DNA"/>
</dbReference>
<proteinExistence type="predicted"/>
<name>A0AAN7HSX3_9PEZI</name>
<reference evidence="2" key="2">
    <citation type="submission" date="2023-05" db="EMBL/GenBank/DDBJ databases">
        <authorList>
            <consortium name="Lawrence Berkeley National Laboratory"/>
            <person name="Steindorff A."/>
            <person name="Hensen N."/>
            <person name="Bonometti L."/>
            <person name="Westerberg I."/>
            <person name="Brannstrom I.O."/>
            <person name="Guillou S."/>
            <person name="Cros-Aarteil S."/>
            <person name="Calhoun S."/>
            <person name="Haridas S."/>
            <person name="Kuo A."/>
            <person name="Mondo S."/>
            <person name="Pangilinan J."/>
            <person name="Riley R."/>
            <person name="Labutti K."/>
            <person name="Andreopoulos B."/>
            <person name="Lipzen A."/>
            <person name="Chen C."/>
            <person name="Yanf M."/>
            <person name="Daum C."/>
            <person name="Ng V."/>
            <person name="Clum A."/>
            <person name="Ohm R."/>
            <person name="Martin F."/>
            <person name="Silar P."/>
            <person name="Natvig D."/>
            <person name="Lalanne C."/>
            <person name="Gautier V."/>
            <person name="Ament-Velasquez S.L."/>
            <person name="Kruys A."/>
            <person name="Hutchinson M.I."/>
            <person name="Powell A.J."/>
            <person name="Barry K."/>
            <person name="Miller A.N."/>
            <person name="Grigoriev I.V."/>
            <person name="Debuchy R."/>
            <person name="Gladieux P."/>
            <person name="Thoren M.H."/>
            <person name="Johannesson H."/>
        </authorList>
    </citation>
    <scope>NUCLEOTIDE SEQUENCE</scope>
    <source>
        <strain evidence="2">CBS 359.72</strain>
    </source>
</reference>
<dbReference type="InterPro" id="IPR003615">
    <property type="entry name" value="HNH_nuc"/>
</dbReference>
<evidence type="ECO:0000313" key="2">
    <source>
        <dbReference type="EMBL" id="KAK4249859.1"/>
    </source>
</evidence>
<evidence type="ECO:0000259" key="1">
    <source>
        <dbReference type="Pfam" id="PF13391"/>
    </source>
</evidence>
<organism evidence="2 3">
    <name type="scientific">Corynascus novoguineensis</name>
    <dbReference type="NCBI Taxonomy" id="1126955"/>
    <lineage>
        <taxon>Eukaryota</taxon>
        <taxon>Fungi</taxon>
        <taxon>Dikarya</taxon>
        <taxon>Ascomycota</taxon>
        <taxon>Pezizomycotina</taxon>
        <taxon>Sordariomycetes</taxon>
        <taxon>Sordariomycetidae</taxon>
        <taxon>Sordariales</taxon>
        <taxon>Chaetomiaceae</taxon>
        <taxon>Corynascus</taxon>
    </lineage>
</organism>
<evidence type="ECO:0000313" key="3">
    <source>
        <dbReference type="Proteomes" id="UP001303647"/>
    </source>
</evidence>
<dbReference type="Pfam" id="PF13391">
    <property type="entry name" value="HNH_2"/>
    <property type="match status" value="1"/>
</dbReference>
<accession>A0AAN7HSX3</accession>
<reference evidence="2" key="1">
    <citation type="journal article" date="2023" name="Mol. Phylogenet. Evol.">
        <title>Genome-scale phylogeny and comparative genomics of the fungal order Sordariales.</title>
        <authorList>
            <person name="Hensen N."/>
            <person name="Bonometti L."/>
            <person name="Westerberg I."/>
            <person name="Brannstrom I.O."/>
            <person name="Guillou S."/>
            <person name="Cros-Aarteil S."/>
            <person name="Calhoun S."/>
            <person name="Haridas S."/>
            <person name="Kuo A."/>
            <person name="Mondo S."/>
            <person name="Pangilinan J."/>
            <person name="Riley R."/>
            <person name="LaButti K."/>
            <person name="Andreopoulos B."/>
            <person name="Lipzen A."/>
            <person name="Chen C."/>
            <person name="Yan M."/>
            <person name="Daum C."/>
            <person name="Ng V."/>
            <person name="Clum A."/>
            <person name="Steindorff A."/>
            <person name="Ohm R.A."/>
            <person name="Martin F."/>
            <person name="Silar P."/>
            <person name="Natvig D.O."/>
            <person name="Lalanne C."/>
            <person name="Gautier V."/>
            <person name="Ament-Velasquez S.L."/>
            <person name="Kruys A."/>
            <person name="Hutchinson M.I."/>
            <person name="Powell A.J."/>
            <person name="Barry K."/>
            <person name="Miller A.N."/>
            <person name="Grigoriev I.V."/>
            <person name="Debuchy R."/>
            <person name="Gladieux P."/>
            <person name="Hiltunen Thoren M."/>
            <person name="Johannesson H."/>
        </authorList>
    </citation>
    <scope>NUCLEOTIDE SEQUENCE</scope>
    <source>
        <strain evidence="2">CBS 359.72</strain>
    </source>
</reference>
<feature type="domain" description="HNH nuclease" evidence="1">
    <location>
        <begin position="104"/>
        <end position="181"/>
    </location>
</feature>
<dbReference type="AlphaFoldDB" id="A0AAN7HSX3"/>
<keyword evidence="3" id="KW-1185">Reference proteome</keyword>
<gene>
    <name evidence="2" type="ORF">C7999DRAFT_39162</name>
</gene>
<comment type="caution">
    <text evidence="2">The sequence shown here is derived from an EMBL/GenBank/DDBJ whole genome shotgun (WGS) entry which is preliminary data.</text>
</comment>